<feature type="compositionally biased region" description="Basic and acidic residues" evidence="1">
    <location>
        <begin position="516"/>
        <end position="527"/>
    </location>
</feature>
<dbReference type="EMBL" id="JBHFEH010000021">
    <property type="protein sequence ID" value="KAL2053309.1"/>
    <property type="molecule type" value="Genomic_DNA"/>
</dbReference>
<feature type="compositionally biased region" description="Acidic residues" evidence="1">
    <location>
        <begin position="281"/>
        <end position="301"/>
    </location>
</feature>
<feature type="compositionally biased region" description="Polar residues" evidence="1">
    <location>
        <begin position="537"/>
        <end position="549"/>
    </location>
</feature>
<protein>
    <submittedName>
        <fullName evidence="2">Uncharacterized protein</fullName>
    </submittedName>
</protein>
<dbReference type="Proteomes" id="UP001590951">
    <property type="component" value="Unassembled WGS sequence"/>
</dbReference>
<feature type="compositionally biased region" description="Basic residues" evidence="1">
    <location>
        <begin position="333"/>
        <end position="342"/>
    </location>
</feature>
<evidence type="ECO:0000313" key="3">
    <source>
        <dbReference type="Proteomes" id="UP001590951"/>
    </source>
</evidence>
<feature type="region of interest" description="Disordered" evidence="1">
    <location>
        <begin position="469"/>
        <end position="642"/>
    </location>
</feature>
<feature type="compositionally biased region" description="Polar residues" evidence="1">
    <location>
        <begin position="422"/>
        <end position="431"/>
    </location>
</feature>
<keyword evidence="3" id="KW-1185">Reference proteome</keyword>
<feature type="region of interest" description="Disordered" evidence="1">
    <location>
        <begin position="216"/>
        <end position="349"/>
    </location>
</feature>
<comment type="caution">
    <text evidence="2">The sequence shown here is derived from an EMBL/GenBank/DDBJ whole genome shotgun (WGS) entry which is preliminary data.</text>
</comment>
<evidence type="ECO:0000313" key="2">
    <source>
        <dbReference type="EMBL" id="KAL2053309.1"/>
    </source>
</evidence>
<feature type="compositionally biased region" description="Polar residues" evidence="1">
    <location>
        <begin position="612"/>
        <end position="626"/>
    </location>
</feature>
<feature type="compositionally biased region" description="Low complexity" evidence="1">
    <location>
        <begin position="234"/>
        <end position="248"/>
    </location>
</feature>
<name>A0ABR4B616_9LECA</name>
<feature type="region of interest" description="Disordered" evidence="1">
    <location>
        <begin position="414"/>
        <end position="451"/>
    </location>
</feature>
<feature type="compositionally biased region" description="Acidic residues" evidence="1">
    <location>
        <begin position="254"/>
        <end position="273"/>
    </location>
</feature>
<sequence length="642" mass="72786">MATASVSTPWEFTPEYLTLTQRVGPPGDTSAYVIPHPAGTSATDITTFVYGQATITLDNWPNIMYMLEPDQAWKDFQKTRLPAAKKDHNNRRIMERFPRAGSLARPLLDFPVLPDNISSAEDWWWFDLWRRVDPRIRWDDITMRIEQPQRTKESDKKLQNAIQTMAGRKWHAKYFMLSWFPKGRSRNAQGKTNILNALQAAGIPRQLNTTRGLTPGLVDPLQPAGRKIPHPIMTGVRRGPRPSGRGTRNIVAVESDEEDEDVDVEESDTDEVETIYHESDGSEESEEKNEDEDEEEDDDVEQQSTTPYVTAKNTKADSAYRRRRSPPTPTPSRPHKVQKAQRHPSVGQAAQKVEQYQHMYLAEFQDENSNLWMNFNLPELAYSQHFEDPRHEIGPSMPEHQAWHREKLVLKNQGLSKRKSNGPRQPSTSVAHNYYGPTINHHHYGSHAPGYDGHQSNYYDTAIHHYHASQTSNAPPHEPSWLKETDGYDLPTGNGLGASRPPLGGISAGSRGRITGVKDGKHKREPDEFLPPYEDNSCFQRLQGNSVQPPQGKRQKTQSLSSREDLVLPELTTAQTAQRWRMTRQKPAMRHPESKSSSPSSRNVFKPSSSPPLSQFQTSRKSNLGYQPTGMGLTEQQGPMSK</sequence>
<proteinExistence type="predicted"/>
<accession>A0ABR4B616</accession>
<feature type="compositionally biased region" description="Polar residues" evidence="1">
    <location>
        <begin position="302"/>
        <end position="313"/>
    </location>
</feature>
<reference evidence="2 3" key="1">
    <citation type="submission" date="2024-09" db="EMBL/GenBank/DDBJ databases">
        <title>Rethinking Asexuality: The Enigmatic Case of Functional Sexual Genes in Lepraria (Stereocaulaceae).</title>
        <authorList>
            <person name="Doellman M."/>
            <person name="Sun Y."/>
            <person name="Barcenas-Pena A."/>
            <person name="Lumbsch H.T."/>
            <person name="Grewe F."/>
        </authorList>
    </citation>
    <scope>NUCLEOTIDE SEQUENCE [LARGE SCALE GENOMIC DNA]</scope>
    <source>
        <strain evidence="2 3">Grewe 0041</strain>
    </source>
</reference>
<gene>
    <name evidence="2" type="ORF">ABVK25_006302</name>
</gene>
<evidence type="ECO:0000256" key="1">
    <source>
        <dbReference type="SAM" id="MobiDB-lite"/>
    </source>
</evidence>
<organism evidence="2 3">
    <name type="scientific">Lepraria finkii</name>
    <dbReference type="NCBI Taxonomy" id="1340010"/>
    <lineage>
        <taxon>Eukaryota</taxon>
        <taxon>Fungi</taxon>
        <taxon>Dikarya</taxon>
        <taxon>Ascomycota</taxon>
        <taxon>Pezizomycotina</taxon>
        <taxon>Lecanoromycetes</taxon>
        <taxon>OSLEUM clade</taxon>
        <taxon>Lecanoromycetidae</taxon>
        <taxon>Lecanorales</taxon>
        <taxon>Lecanorineae</taxon>
        <taxon>Stereocaulaceae</taxon>
        <taxon>Lepraria</taxon>
    </lineage>
</organism>
<feature type="compositionally biased region" description="Low complexity" evidence="1">
    <location>
        <begin position="595"/>
        <end position="608"/>
    </location>
</feature>